<feature type="domain" description="RecX second three-helical" evidence="6">
    <location>
        <begin position="66"/>
        <end position="93"/>
    </location>
</feature>
<reference evidence="8 9" key="1">
    <citation type="submission" date="2019-11" db="EMBL/GenBank/DDBJ databases">
        <title>Using colonization assays and comparative genomics to discover symbiosis behaviors and factors in Vibrio fischeri.</title>
        <authorList>
            <person name="Bongrand C."/>
            <person name="Moriano-Gutierrez S."/>
            <person name="Arevalo P."/>
            <person name="Mcfall-Ngai M."/>
            <person name="Visick K."/>
            <person name="Polz M.F."/>
            <person name="Ruby E.G."/>
        </authorList>
    </citation>
    <scope>NUCLEOTIDE SEQUENCE [LARGE SCALE GENOMIC DNA]</scope>
    <source>
        <strain evidence="9">emors.4.1</strain>
    </source>
</reference>
<dbReference type="PANTHER" id="PTHR33602">
    <property type="entry name" value="REGULATORY PROTEIN RECX FAMILY PROTEIN"/>
    <property type="match status" value="1"/>
</dbReference>
<dbReference type="PANTHER" id="PTHR33602:SF1">
    <property type="entry name" value="REGULATORY PROTEIN RECX FAMILY PROTEIN"/>
    <property type="match status" value="1"/>
</dbReference>
<evidence type="ECO:0000256" key="2">
    <source>
        <dbReference type="ARBA" id="ARBA00009695"/>
    </source>
</evidence>
<comment type="function">
    <text evidence="5">Modulates RecA activity.</text>
</comment>
<comment type="similarity">
    <text evidence="2 5">Belongs to the RecX family.</text>
</comment>
<dbReference type="Gene3D" id="1.10.10.10">
    <property type="entry name" value="Winged helix-like DNA-binding domain superfamily/Winged helix DNA-binding domain"/>
    <property type="match status" value="3"/>
</dbReference>
<evidence type="ECO:0000259" key="6">
    <source>
        <dbReference type="Pfam" id="PF02631"/>
    </source>
</evidence>
<dbReference type="Proteomes" id="UP000448038">
    <property type="component" value="Unassembled WGS sequence"/>
</dbReference>
<evidence type="ECO:0000256" key="4">
    <source>
        <dbReference type="ARBA" id="ARBA00022490"/>
    </source>
</evidence>
<name>A0A844P810_ALIFS</name>
<dbReference type="Pfam" id="PF21981">
    <property type="entry name" value="RecX_HTH3"/>
    <property type="match status" value="1"/>
</dbReference>
<dbReference type="GO" id="GO:0005737">
    <property type="term" value="C:cytoplasm"/>
    <property type="evidence" value="ECO:0007669"/>
    <property type="project" value="UniProtKB-SubCell"/>
</dbReference>
<dbReference type="HAMAP" id="MF_01114">
    <property type="entry name" value="RecX"/>
    <property type="match status" value="1"/>
</dbReference>
<dbReference type="RefSeq" id="WP_155656720.1">
    <property type="nucleotide sequence ID" value="NZ_WOBN01000046.1"/>
</dbReference>
<feature type="domain" description="RecX third three-helical" evidence="7">
    <location>
        <begin position="98"/>
        <end position="144"/>
    </location>
</feature>
<keyword evidence="4 5" id="KW-0963">Cytoplasm</keyword>
<evidence type="ECO:0000313" key="9">
    <source>
        <dbReference type="Proteomes" id="UP000448038"/>
    </source>
</evidence>
<dbReference type="InterPro" id="IPR053925">
    <property type="entry name" value="RecX_HTH_3rd"/>
</dbReference>
<dbReference type="GO" id="GO:0006282">
    <property type="term" value="P:regulation of DNA repair"/>
    <property type="evidence" value="ECO:0007669"/>
    <property type="project" value="UniProtKB-UniRule"/>
</dbReference>
<evidence type="ECO:0000313" key="8">
    <source>
        <dbReference type="EMBL" id="MUK51378.1"/>
    </source>
</evidence>
<dbReference type="AlphaFoldDB" id="A0A844P810"/>
<evidence type="ECO:0000256" key="5">
    <source>
        <dbReference type="HAMAP-Rule" id="MF_01114"/>
    </source>
</evidence>
<sequence>MNEQDLYEHAVTLLAKRDYSSGEINRHLKRNSPDEETMIDAVMERLISHHYLDDSRLIEKEIVKQLNKKHGFIRIKQELKQKELDSLLIEQALEDLDIDWFELAEELRTKTFGDELPKDTKEKTKQIRYLQYRGHSMSIIMELLSNEN</sequence>
<dbReference type="InterPro" id="IPR053924">
    <property type="entry name" value="RecX_HTH_2nd"/>
</dbReference>
<dbReference type="EMBL" id="WOBN01000046">
    <property type="protein sequence ID" value="MUK51378.1"/>
    <property type="molecule type" value="Genomic_DNA"/>
</dbReference>
<evidence type="ECO:0000256" key="3">
    <source>
        <dbReference type="ARBA" id="ARBA00018111"/>
    </source>
</evidence>
<evidence type="ECO:0000256" key="1">
    <source>
        <dbReference type="ARBA" id="ARBA00004496"/>
    </source>
</evidence>
<protein>
    <recommendedName>
        <fullName evidence="3 5">Regulatory protein RecX</fullName>
    </recommendedName>
</protein>
<organism evidence="8 9">
    <name type="scientific">Aliivibrio fischeri</name>
    <name type="common">Vibrio fischeri</name>
    <dbReference type="NCBI Taxonomy" id="668"/>
    <lineage>
        <taxon>Bacteria</taxon>
        <taxon>Pseudomonadati</taxon>
        <taxon>Pseudomonadota</taxon>
        <taxon>Gammaproteobacteria</taxon>
        <taxon>Vibrionales</taxon>
        <taxon>Vibrionaceae</taxon>
        <taxon>Aliivibrio</taxon>
    </lineage>
</organism>
<dbReference type="InterPro" id="IPR003783">
    <property type="entry name" value="Regulatory_RecX"/>
</dbReference>
<dbReference type="Pfam" id="PF02631">
    <property type="entry name" value="RecX_HTH2"/>
    <property type="match status" value="1"/>
</dbReference>
<gene>
    <name evidence="5" type="primary">recX</name>
    <name evidence="8" type="ORF">GNP88_19940</name>
</gene>
<accession>A0A844P810</accession>
<comment type="subcellular location">
    <subcellularLocation>
        <location evidence="1 5">Cytoplasm</location>
    </subcellularLocation>
</comment>
<dbReference type="InterPro" id="IPR036388">
    <property type="entry name" value="WH-like_DNA-bd_sf"/>
</dbReference>
<comment type="caution">
    <text evidence="8">The sequence shown here is derived from an EMBL/GenBank/DDBJ whole genome shotgun (WGS) entry which is preliminary data.</text>
</comment>
<evidence type="ECO:0000259" key="7">
    <source>
        <dbReference type="Pfam" id="PF21981"/>
    </source>
</evidence>
<proteinExistence type="inferred from homology"/>